<name>A0ABU1JZH7_9PROT</name>
<organism evidence="2 3">
    <name type="scientific">Inquilinus ginsengisoli</name>
    <dbReference type="NCBI Taxonomy" id="363840"/>
    <lineage>
        <taxon>Bacteria</taxon>
        <taxon>Pseudomonadati</taxon>
        <taxon>Pseudomonadota</taxon>
        <taxon>Alphaproteobacteria</taxon>
        <taxon>Rhodospirillales</taxon>
        <taxon>Rhodospirillaceae</taxon>
        <taxon>Inquilinus</taxon>
    </lineage>
</organism>
<gene>
    <name evidence="2" type="ORF">E9232_006586</name>
</gene>
<evidence type="ECO:0000313" key="2">
    <source>
        <dbReference type="EMBL" id="MDR6294032.1"/>
    </source>
</evidence>
<dbReference type="EMBL" id="JAVDPW010000015">
    <property type="protein sequence ID" value="MDR6294032.1"/>
    <property type="molecule type" value="Genomic_DNA"/>
</dbReference>
<reference evidence="2 3" key="1">
    <citation type="submission" date="2023-07" db="EMBL/GenBank/DDBJ databases">
        <title>Sorghum-associated microbial communities from plants grown in Nebraska, USA.</title>
        <authorList>
            <person name="Schachtman D."/>
        </authorList>
    </citation>
    <scope>NUCLEOTIDE SEQUENCE [LARGE SCALE GENOMIC DNA]</scope>
    <source>
        <strain evidence="2 3">584</strain>
    </source>
</reference>
<dbReference type="RefSeq" id="WP_309801446.1">
    <property type="nucleotide sequence ID" value="NZ_JAVDPW010000015.1"/>
</dbReference>
<comment type="caution">
    <text evidence="2">The sequence shown here is derived from an EMBL/GenBank/DDBJ whole genome shotgun (WGS) entry which is preliminary data.</text>
</comment>
<feature type="chain" id="PRO_5045449891" evidence="1">
    <location>
        <begin position="22"/>
        <end position="163"/>
    </location>
</feature>
<keyword evidence="1" id="KW-0732">Signal</keyword>
<accession>A0ABU1JZH7</accession>
<dbReference type="Proteomes" id="UP001262410">
    <property type="component" value="Unassembled WGS sequence"/>
</dbReference>
<proteinExistence type="predicted"/>
<keyword evidence="3" id="KW-1185">Reference proteome</keyword>
<sequence length="163" mass="17378">MKWTGLVCLGVVALSPLAGFAQPYETADDVGEIVKDPGGQSVTLAISGRDGDKDSVSFRCSLADQSVTVVFGFGRSDSDGDDVVAPVGYLTINQNRERITLTKGDAPNSVILPARQSAKLFDSAKLGRPFRLERYDGAVQEYQLDAFAQAFADLDTQCKGPAN</sequence>
<protein>
    <submittedName>
        <fullName evidence="2">Uncharacterized protein</fullName>
    </submittedName>
</protein>
<feature type="signal peptide" evidence="1">
    <location>
        <begin position="1"/>
        <end position="21"/>
    </location>
</feature>
<evidence type="ECO:0000313" key="3">
    <source>
        <dbReference type="Proteomes" id="UP001262410"/>
    </source>
</evidence>
<evidence type="ECO:0000256" key="1">
    <source>
        <dbReference type="SAM" id="SignalP"/>
    </source>
</evidence>